<organism evidence="1">
    <name type="scientific">gut metagenome</name>
    <dbReference type="NCBI Taxonomy" id="749906"/>
    <lineage>
        <taxon>unclassified sequences</taxon>
        <taxon>metagenomes</taxon>
        <taxon>organismal metagenomes</taxon>
    </lineage>
</organism>
<sequence>MVERKSQSQRIEHRTLALDVVGYLDLPAEGFRLARVGQVQFLQMFPFVRQRKHGYILLPDLHGPVPGDGHGVDGFSGGIRFRLFVREVDVIVDGIVELHFAHLPDLKLLDGGQPVLEVHQRGFHFLQPLRIVLIRLLKGEILLPQQRSGSGAFPELSSPVPVGERHIQVGVAVQDFLSVKVPVVLGYQCIGGIFRVPVFARIIEVLLVYHSSGRKHLQQGFQPLVDVECITLRKGEDLRQKQPIPDRDVPVAVDNRIFGDGLDGQHIPQIHRAVCQLHFALTTVDQDHYQGQQSNQ</sequence>
<reference evidence="1" key="1">
    <citation type="journal article" date="2012" name="PLoS ONE">
        <title>Gene sets for utilization of primary and secondary nutrition supplies in the distal gut of endangered iberian lynx.</title>
        <authorList>
            <person name="Alcaide M."/>
            <person name="Messina E."/>
            <person name="Richter M."/>
            <person name="Bargiela R."/>
            <person name="Peplies J."/>
            <person name="Huws S.A."/>
            <person name="Newbold C.J."/>
            <person name="Golyshin P.N."/>
            <person name="Simon M.A."/>
            <person name="Lopez G."/>
            <person name="Yakimov M.M."/>
            <person name="Ferrer M."/>
        </authorList>
    </citation>
    <scope>NUCLEOTIDE SEQUENCE</scope>
</reference>
<name>J9GP81_9ZZZZ</name>
<protein>
    <submittedName>
        <fullName evidence="1">Uncharacterized protein</fullName>
    </submittedName>
</protein>
<proteinExistence type="predicted"/>
<comment type="caution">
    <text evidence="1">The sequence shown here is derived from an EMBL/GenBank/DDBJ whole genome shotgun (WGS) entry which is preliminary data.</text>
</comment>
<evidence type="ECO:0000313" key="1">
    <source>
        <dbReference type="EMBL" id="EJX09992.1"/>
    </source>
</evidence>
<dbReference type="AlphaFoldDB" id="J9GP81"/>
<dbReference type="EMBL" id="AMCI01000274">
    <property type="protein sequence ID" value="EJX09992.1"/>
    <property type="molecule type" value="Genomic_DNA"/>
</dbReference>
<accession>J9GP81</accession>
<gene>
    <name evidence="1" type="ORF">EVA_01874</name>
</gene>